<dbReference type="KEGG" id="dwd:DSCW_22400"/>
<evidence type="ECO:0008006" key="3">
    <source>
        <dbReference type="Google" id="ProtNLM"/>
    </source>
</evidence>
<dbReference type="Gene3D" id="2.40.160.20">
    <property type="match status" value="1"/>
</dbReference>
<name>A0A5K7Z4F6_9BACT</name>
<dbReference type="OrthoDB" id="5449958at2"/>
<organism evidence="1 2">
    <name type="scientific">Desulfosarcina widdelii</name>
    <dbReference type="NCBI Taxonomy" id="947919"/>
    <lineage>
        <taxon>Bacteria</taxon>
        <taxon>Pseudomonadati</taxon>
        <taxon>Thermodesulfobacteriota</taxon>
        <taxon>Desulfobacteria</taxon>
        <taxon>Desulfobacterales</taxon>
        <taxon>Desulfosarcinaceae</taxon>
        <taxon>Desulfosarcina</taxon>
    </lineage>
</organism>
<evidence type="ECO:0000313" key="2">
    <source>
        <dbReference type="Proteomes" id="UP000427769"/>
    </source>
</evidence>
<dbReference type="EMBL" id="AP021875">
    <property type="protein sequence ID" value="BBO74823.1"/>
    <property type="molecule type" value="Genomic_DNA"/>
</dbReference>
<keyword evidence="2" id="KW-1185">Reference proteome</keyword>
<dbReference type="RefSeq" id="WP_155303803.1">
    <property type="nucleotide sequence ID" value="NZ_AP021875.1"/>
</dbReference>
<gene>
    <name evidence="1" type="ORF">DSCW_22400</name>
</gene>
<protein>
    <recommendedName>
        <fullName evidence="3">Outer membrane protein beta-barrel domain-containing protein</fullName>
    </recommendedName>
</protein>
<dbReference type="InterPro" id="IPR011250">
    <property type="entry name" value="OMP/PagP_B-barrel"/>
</dbReference>
<dbReference type="Proteomes" id="UP000427769">
    <property type="component" value="Chromosome"/>
</dbReference>
<reference evidence="1 2" key="1">
    <citation type="submission" date="2019-11" db="EMBL/GenBank/DDBJ databases">
        <title>Comparative genomics of hydrocarbon-degrading Desulfosarcina strains.</title>
        <authorList>
            <person name="Watanabe M."/>
            <person name="Kojima H."/>
            <person name="Fukui M."/>
        </authorList>
    </citation>
    <scope>NUCLEOTIDE SEQUENCE [LARGE SCALE GENOMIC DNA]</scope>
    <source>
        <strain evidence="1 2">PP31</strain>
    </source>
</reference>
<sequence length="260" mass="28782">MIRLLIKIVPAWMGAVLFVLFLALPVNAESGADDKWQFQIAPYAWLSGQKGDLATQPGLPAAEVDIDFYDDILGNINSSFSLVGEAFKGRYGVVADINYSDIEDDEATPGPFFSKLTSRTKTWIVSAAGFYRLIDQDGAFLDGMAGLRYWSVDASLKLDAGLLSARESTNRENWVDPIVGIKGLMPLGESRFFVSGSLIFGGLGIGSDFMWDAMINLGYQWTAMFSTTLGYRYLDVDYDEDDFLYDVSQDGLILGLSWRF</sequence>
<accession>A0A5K7Z4F6</accession>
<dbReference type="AlphaFoldDB" id="A0A5K7Z4F6"/>
<dbReference type="SUPFAM" id="SSF56925">
    <property type="entry name" value="OMPA-like"/>
    <property type="match status" value="1"/>
</dbReference>
<proteinExistence type="predicted"/>
<evidence type="ECO:0000313" key="1">
    <source>
        <dbReference type="EMBL" id="BBO74823.1"/>
    </source>
</evidence>